<dbReference type="FunFam" id="3.40.1380.10:FF:000003">
    <property type="entry name" value="ATP synthase subunit gamma"/>
    <property type="match status" value="1"/>
</dbReference>
<comment type="subcellular location">
    <subcellularLocation>
        <location evidence="1">Mitochondrion inner membrane</location>
        <topology evidence="1">Peripheral membrane protein</topology>
    </subcellularLocation>
</comment>
<dbReference type="PRINTS" id="PR00126">
    <property type="entry name" value="ATPASEGAMMA"/>
</dbReference>
<dbReference type="SUPFAM" id="SSF52943">
    <property type="entry name" value="ATP synthase (F1-ATPase), gamma subunit"/>
    <property type="match status" value="1"/>
</dbReference>
<proteinExistence type="inferred from homology"/>
<comment type="similarity">
    <text evidence="2">Belongs to the ATPase gamma chain family.</text>
</comment>
<dbReference type="InterPro" id="IPR000131">
    <property type="entry name" value="ATP_synth_F1_gsu"/>
</dbReference>
<dbReference type="OrthoDB" id="239812at2759"/>
<evidence type="ECO:0000256" key="10">
    <source>
        <dbReference type="ARBA" id="ARBA00023196"/>
    </source>
</evidence>
<dbReference type="PIRSF" id="PIRSF039089">
    <property type="entry name" value="ATP_synthase_gamma"/>
    <property type="match status" value="1"/>
</dbReference>
<evidence type="ECO:0000256" key="11">
    <source>
        <dbReference type="ARBA" id="ARBA00023310"/>
    </source>
</evidence>
<dbReference type="PROSITE" id="PS00153">
    <property type="entry name" value="ATPASE_GAMMA"/>
    <property type="match status" value="1"/>
</dbReference>
<dbReference type="PANTHER" id="PTHR11693">
    <property type="entry name" value="ATP SYNTHASE GAMMA CHAIN"/>
    <property type="match status" value="1"/>
</dbReference>
<dbReference type="AlphaFoldDB" id="A0A0G4FEJ1"/>
<dbReference type="FunFam" id="1.10.287.80:FF:000001">
    <property type="entry name" value="ATP synthase gamma chain"/>
    <property type="match status" value="1"/>
</dbReference>
<dbReference type="GO" id="GO:0045259">
    <property type="term" value="C:proton-transporting ATP synthase complex"/>
    <property type="evidence" value="ECO:0007669"/>
    <property type="project" value="UniProtKB-KW"/>
</dbReference>
<evidence type="ECO:0000256" key="8">
    <source>
        <dbReference type="ARBA" id="ARBA00023128"/>
    </source>
</evidence>
<gene>
    <name evidence="13" type="ORF">Vbra_15179</name>
</gene>
<dbReference type="HAMAP" id="MF_00815">
    <property type="entry name" value="ATP_synth_gamma_bact"/>
    <property type="match status" value="1"/>
</dbReference>
<sequence length="325" mass="36226">MLALSRRVTALRSVLNAAPTTAASLQPHLQQHPHQQRPADHQVRHFAASEKVVKQRMRSVKSIQKITKAMKMVAASKLKNDQRRLENGMPFAQPVMTLLKKLPQDSAALKPTGKEDTLMVALSSDKGLCGGVNSSVAKLARNTTLEKEGEGGVVRIFGVGDKIRAALERLFADRFARMVSEVTRNPWNFTMACIIATRVLKMNPTKCLLLFNHFKSVISYETTAMPLLTPADAEKLDKRELDTYEFEPETREIWQDIHEFYFACTLYGCMLDNIASEQSARMSAMDNASKNAGEMLDKLTLAYNRARQAKITTELIEIISGASAL</sequence>
<dbReference type="Gene3D" id="1.10.287.80">
    <property type="entry name" value="ATP synthase, gamma subunit, helix hairpin domain"/>
    <property type="match status" value="1"/>
</dbReference>
<keyword evidence="5" id="KW-0375">Hydrogen ion transport</keyword>
<evidence type="ECO:0000256" key="4">
    <source>
        <dbReference type="ARBA" id="ARBA00022448"/>
    </source>
</evidence>
<keyword evidence="11" id="KW-0066">ATP synthesis</keyword>
<keyword evidence="8" id="KW-0496">Mitochondrion</keyword>
<evidence type="ECO:0000256" key="12">
    <source>
        <dbReference type="ARBA" id="ARBA00031066"/>
    </source>
</evidence>
<evidence type="ECO:0000256" key="2">
    <source>
        <dbReference type="ARBA" id="ARBA00007681"/>
    </source>
</evidence>
<dbReference type="EMBL" id="CDMY01000421">
    <property type="protein sequence ID" value="CEM11655.1"/>
    <property type="molecule type" value="Genomic_DNA"/>
</dbReference>
<evidence type="ECO:0000313" key="14">
    <source>
        <dbReference type="Proteomes" id="UP000041254"/>
    </source>
</evidence>
<reference evidence="13 14" key="1">
    <citation type="submission" date="2014-11" db="EMBL/GenBank/DDBJ databases">
        <authorList>
            <person name="Zhu J."/>
            <person name="Qi W."/>
            <person name="Song R."/>
        </authorList>
    </citation>
    <scope>NUCLEOTIDE SEQUENCE [LARGE SCALE GENOMIC DNA]</scope>
</reference>
<keyword evidence="9" id="KW-0472">Membrane</keyword>
<keyword evidence="4" id="KW-0813">Transport</keyword>
<dbReference type="PhylomeDB" id="A0A0G4FEJ1"/>
<dbReference type="InterPro" id="IPR023632">
    <property type="entry name" value="ATP_synth_F1_gsu_CS"/>
</dbReference>
<evidence type="ECO:0000256" key="5">
    <source>
        <dbReference type="ARBA" id="ARBA00022781"/>
    </source>
</evidence>
<keyword evidence="10" id="KW-0139">CF(1)</keyword>
<evidence type="ECO:0000256" key="6">
    <source>
        <dbReference type="ARBA" id="ARBA00022792"/>
    </source>
</evidence>
<evidence type="ECO:0000256" key="3">
    <source>
        <dbReference type="ARBA" id="ARBA00020843"/>
    </source>
</evidence>
<dbReference type="CDD" id="cd12151">
    <property type="entry name" value="F1-ATPase_gamma"/>
    <property type="match status" value="1"/>
</dbReference>
<protein>
    <recommendedName>
        <fullName evidence="3">ATP synthase subunit gamma, mitochondrial</fullName>
    </recommendedName>
    <alternativeName>
        <fullName evidence="12">F-ATPase gamma subunit</fullName>
    </alternativeName>
</protein>
<evidence type="ECO:0000256" key="1">
    <source>
        <dbReference type="ARBA" id="ARBA00004637"/>
    </source>
</evidence>
<dbReference type="GO" id="GO:0005743">
    <property type="term" value="C:mitochondrial inner membrane"/>
    <property type="evidence" value="ECO:0007669"/>
    <property type="project" value="UniProtKB-SubCell"/>
</dbReference>
<organism evidence="13 14">
    <name type="scientific">Vitrella brassicaformis (strain CCMP3155)</name>
    <dbReference type="NCBI Taxonomy" id="1169540"/>
    <lineage>
        <taxon>Eukaryota</taxon>
        <taxon>Sar</taxon>
        <taxon>Alveolata</taxon>
        <taxon>Colpodellida</taxon>
        <taxon>Vitrellaceae</taxon>
        <taxon>Vitrella</taxon>
    </lineage>
</organism>
<keyword evidence="7" id="KW-0406">Ion transport</keyword>
<dbReference type="PANTHER" id="PTHR11693:SF22">
    <property type="entry name" value="ATP SYNTHASE SUBUNIT GAMMA, MITOCHONDRIAL"/>
    <property type="match status" value="1"/>
</dbReference>
<dbReference type="Gene3D" id="3.40.1380.10">
    <property type="match status" value="1"/>
</dbReference>
<dbReference type="NCBIfam" id="TIGR01146">
    <property type="entry name" value="ATPsyn_F1gamma"/>
    <property type="match status" value="1"/>
</dbReference>
<dbReference type="InterPro" id="IPR035968">
    <property type="entry name" value="ATP_synth_F1_ATPase_gsu"/>
</dbReference>
<evidence type="ECO:0000256" key="7">
    <source>
        <dbReference type="ARBA" id="ARBA00023065"/>
    </source>
</evidence>
<dbReference type="OMA" id="MQITSAM"/>
<keyword evidence="14" id="KW-1185">Reference proteome</keyword>
<dbReference type="STRING" id="1169540.A0A0G4FEJ1"/>
<name>A0A0G4FEJ1_VITBC</name>
<evidence type="ECO:0000313" key="13">
    <source>
        <dbReference type="EMBL" id="CEM11655.1"/>
    </source>
</evidence>
<evidence type="ECO:0000256" key="9">
    <source>
        <dbReference type="ARBA" id="ARBA00023136"/>
    </source>
</evidence>
<dbReference type="InParanoid" id="A0A0G4FEJ1"/>
<dbReference type="VEuPathDB" id="CryptoDB:Vbra_15179"/>
<keyword evidence="6" id="KW-0999">Mitochondrion inner membrane</keyword>
<dbReference type="Proteomes" id="UP000041254">
    <property type="component" value="Unassembled WGS sequence"/>
</dbReference>
<dbReference type="FunCoup" id="A0A0G4FEJ1">
    <property type="interactions" value="335"/>
</dbReference>
<accession>A0A0G4FEJ1</accession>
<dbReference type="Pfam" id="PF00231">
    <property type="entry name" value="ATP-synt"/>
    <property type="match status" value="1"/>
</dbReference>
<dbReference type="GO" id="GO:0046933">
    <property type="term" value="F:proton-transporting ATP synthase activity, rotational mechanism"/>
    <property type="evidence" value="ECO:0007669"/>
    <property type="project" value="InterPro"/>
</dbReference>